<gene>
    <name evidence="10" type="ORF">ACFOZ5_06050</name>
</gene>
<dbReference type="EMBL" id="JBHSDI010000010">
    <property type="protein sequence ID" value="MFC4258598.1"/>
    <property type="molecule type" value="Genomic_DNA"/>
</dbReference>
<keyword evidence="11" id="KW-1185">Reference proteome</keyword>
<evidence type="ECO:0000256" key="7">
    <source>
        <dbReference type="RuleBase" id="RU364112"/>
    </source>
</evidence>
<comment type="caution">
    <text evidence="10">The sequence shown here is derived from an EMBL/GenBank/DDBJ whole genome shotgun (WGS) entry which is preliminary data.</text>
</comment>
<evidence type="ECO:0000256" key="4">
    <source>
        <dbReference type="ARBA" id="ARBA00022729"/>
    </source>
</evidence>
<accession>A0ABV8QGM3</accession>
<dbReference type="InterPro" id="IPR051263">
    <property type="entry name" value="C-type_cytochrome_biogenesis"/>
</dbReference>
<feature type="signal peptide" evidence="7">
    <location>
        <begin position="1"/>
        <end position="19"/>
    </location>
</feature>
<feature type="domain" description="CcmH/CycL/Ccl2/NrfF N-terminal" evidence="9">
    <location>
        <begin position="25"/>
        <end position="155"/>
    </location>
</feature>
<evidence type="ECO:0000313" key="10">
    <source>
        <dbReference type="EMBL" id="MFC4258598.1"/>
    </source>
</evidence>
<keyword evidence="5" id="KW-0201">Cytochrome c-type biogenesis</keyword>
<evidence type="ECO:0000256" key="5">
    <source>
        <dbReference type="ARBA" id="ARBA00022748"/>
    </source>
</evidence>
<keyword evidence="7" id="KW-0472">Membrane</keyword>
<organism evidence="10 11">
    <name type="scientific">Marinobacter lacisalsi</name>
    <dbReference type="NCBI Taxonomy" id="475979"/>
    <lineage>
        <taxon>Bacteria</taxon>
        <taxon>Pseudomonadati</taxon>
        <taxon>Pseudomonadota</taxon>
        <taxon>Gammaproteobacteria</taxon>
        <taxon>Pseudomonadales</taxon>
        <taxon>Marinobacteraceae</taxon>
        <taxon>Marinobacter</taxon>
    </lineage>
</organism>
<feature type="transmembrane region" description="Helical" evidence="7">
    <location>
        <begin position="109"/>
        <end position="130"/>
    </location>
</feature>
<keyword evidence="6 7" id="KW-0408">Iron</keyword>
<evidence type="ECO:0000256" key="6">
    <source>
        <dbReference type="ARBA" id="ARBA00023004"/>
    </source>
</evidence>
<dbReference type="Gene3D" id="1.10.8.640">
    <property type="entry name" value="Cytochrome C biogenesis protein"/>
    <property type="match status" value="1"/>
</dbReference>
<feature type="region of interest" description="Disordered" evidence="8">
    <location>
        <begin position="135"/>
        <end position="160"/>
    </location>
</feature>
<dbReference type="CDD" id="cd16378">
    <property type="entry name" value="CcmH_N"/>
    <property type="match status" value="1"/>
</dbReference>
<evidence type="ECO:0000259" key="9">
    <source>
        <dbReference type="Pfam" id="PF03918"/>
    </source>
</evidence>
<evidence type="ECO:0000256" key="1">
    <source>
        <dbReference type="ARBA" id="ARBA00010342"/>
    </source>
</evidence>
<evidence type="ECO:0000256" key="8">
    <source>
        <dbReference type="SAM" id="MobiDB-lite"/>
    </source>
</evidence>
<dbReference type="InterPro" id="IPR005616">
    <property type="entry name" value="CcmH/CycL/Ccl2/NrfF_N"/>
</dbReference>
<dbReference type="RefSeq" id="WP_379886126.1">
    <property type="nucleotide sequence ID" value="NZ_JBHSDI010000010.1"/>
</dbReference>
<dbReference type="Proteomes" id="UP001595798">
    <property type="component" value="Unassembled WGS sequence"/>
</dbReference>
<name>A0ABV8QGM3_9GAMM</name>
<feature type="chain" id="PRO_5044971377" description="Cytochrome c-type biogenesis protein" evidence="7">
    <location>
        <begin position="20"/>
        <end position="160"/>
    </location>
</feature>
<dbReference type="PANTHER" id="PTHR47870">
    <property type="entry name" value="CYTOCHROME C-TYPE BIOGENESIS PROTEIN CCMH"/>
    <property type="match status" value="1"/>
</dbReference>
<keyword evidence="2 7" id="KW-0349">Heme</keyword>
<evidence type="ECO:0000256" key="2">
    <source>
        <dbReference type="ARBA" id="ARBA00022617"/>
    </source>
</evidence>
<evidence type="ECO:0000313" key="11">
    <source>
        <dbReference type="Proteomes" id="UP001595798"/>
    </source>
</evidence>
<keyword evidence="7" id="KW-0812">Transmembrane</keyword>
<comment type="similarity">
    <text evidence="1 7">Belongs to the CcmH/CycL/Ccl2/NrfF family.</text>
</comment>
<reference evidence="11" key="1">
    <citation type="journal article" date="2019" name="Int. J. Syst. Evol. Microbiol.">
        <title>The Global Catalogue of Microorganisms (GCM) 10K type strain sequencing project: providing services to taxonomists for standard genome sequencing and annotation.</title>
        <authorList>
            <consortium name="The Broad Institute Genomics Platform"/>
            <consortium name="The Broad Institute Genome Sequencing Center for Infectious Disease"/>
            <person name="Wu L."/>
            <person name="Ma J."/>
        </authorList>
    </citation>
    <scope>NUCLEOTIDE SEQUENCE [LARGE SCALE GENOMIC DNA]</scope>
    <source>
        <strain evidence="11">CECT 7297</strain>
    </source>
</reference>
<evidence type="ECO:0000256" key="3">
    <source>
        <dbReference type="ARBA" id="ARBA00022723"/>
    </source>
</evidence>
<keyword evidence="7" id="KW-1133">Transmembrane helix</keyword>
<sequence>MRLLLITLMLALTAPHTLAQSDSGDGRDMYPLETSDQREQFRELLNELRCPKCQNQNIADSDAPIAEDMRNEVYRMVKEGADEQTVVDAMIERFGEFVHYKPAFDARTALLWLLPLIVIAVGLVVVVTIVRRSGREDDGTPELTEEQRRKAEELLRQQSS</sequence>
<dbReference type="InterPro" id="IPR038297">
    <property type="entry name" value="CcmH/CycL/NrfF/Ccl2_sf"/>
</dbReference>
<keyword evidence="4 7" id="KW-0732">Signal</keyword>
<keyword evidence="3 7" id="KW-0479">Metal-binding</keyword>
<comment type="function">
    <text evidence="7">Possible subunit of a heme lyase.</text>
</comment>
<protein>
    <recommendedName>
        <fullName evidence="7">Cytochrome c-type biogenesis protein</fullName>
    </recommendedName>
</protein>
<proteinExistence type="inferred from homology"/>
<feature type="compositionally biased region" description="Basic and acidic residues" evidence="8">
    <location>
        <begin position="145"/>
        <end position="160"/>
    </location>
</feature>
<dbReference type="PANTHER" id="PTHR47870:SF1">
    <property type="entry name" value="CYTOCHROME C-TYPE BIOGENESIS PROTEIN CCMH"/>
    <property type="match status" value="1"/>
</dbReference>
<dbReference type="Pfam" id="PF03918">
    <property type="entry name" value="CcmH"/>
    <property type="match status" value="1"/>
</dbReference>